<name>A0A939BPI9_9FIRM</name>
<dbReference type="InterPro" id="IPR006362">
    <property type="entry name" value="Cbl_synth_CobM/CibF"/>
</dbReference>
<dbReference type="InterPro" id="IPR014776">
    <property type="entry name" value="4pyrrole_Mease_sub2"/>
</dbReference>
<dbReference type="EC" id="2.1.1.271" evidence="8"/>
<dbReference type="PANTHER" id="PTHR45790">
    <property type="entry name" value="SIROHEME SYNTHASE-RELATED"/>
    <property type="match status" value="1"/>
</dbReference>
<evidence type="ECO:0000256" key="5">
    <source>
        <dbReference type="ARBA" id="ARBA00022679"/>
    </source>
</evidence>
<evidence type="ECO:0000313" key="9">
    <source>
        <dbReference type="Proteomes" id="UP000774000"/>
    </source>
</evidence>
<gene>
    <name evidence="8" type="ORF">JOC47_001976</name>
</gene>
<evidence type="ECO:0000256" key="3">
    <source>
        <dbReference type="ARBA" id="ARBA00022573"/>
    </source>
</evidence>
<comment type="pathway">
    <text evidence="1">Cofactor biosynthesis; adenosylcobalamin biosynthesis.</text>
</comment>
<dbReference type="SUPFAM" id="SSF53790">
    <property type="entry name" value="Tetrapyrrole methylase"/>
    <property type="match status" value="1"/>
</dbReference>
<dbReference type="NCBIfam" id="TIGR01465">
    <property type="entry name" value="cobM_cbiF"/>
    <property type="match status" value="1"/>
</dbReference>
<dbReference type="Pfam" id="PF00590">
    <property type="entry name" value="TP_methylase"/>
    <property type="match status" value="1"/>
</dbReference>
<dbReference type="EC" id="2.1.1.133" evidence="8"/>
<dbReference type="Gene3D" id="3.40.1010.10">
    <property type="entry name" value="Cobalt-precorrin-4 Transmethylase, Domain 1"/>
    <property type="match status" value="1"/>
</dbReference>
<protein>
    <submittedName>
        <fullName evidence="8">Precorrin-4/cobalt-precorrin-4 C11-methyltransferase</fullName>
        <ecNumber evidence="8">2.1.1.133</ecNumber>
        <ecNumber evidence="8">2.1.1.271</ecNumber>
    </submittedName>
</protein>
<evidence type="ECO:0000256" key="1">
    <source>
        <dbReference type="ARBA" id="ARBA00004953"/>
    </source>
</evidence>
<accession>A0A939BPI9</accession>
<feature type="domain" description="Tetrapyrrole methylase" evidence="7">
    <location>
        <begin position="2"/>
        <end position="206"/>
    </location>
</feature>
<proteinExistence type="inferred from homology"/>
<dbReference type="PANTHER" id="PTHR45790:SF4">
    <property type="entry name" value="COBALT-PRECORRIN-4 C(11)-METHYLTRANSFERASE"/>
    <property type="match status" value="1"/>
</dbReference>
<keyword evidence="6" id="KW-0949">S-adenosyl-L-methionine</keyword>
<evidence type="ECO:0000256" key="4">
    <source>
        <dbReference type="ARBA" id="ARBA00022603"/>
    </source>
</evidence>
<dbReference type="InterPro" id="IPR050161">
    <property type="entry name" value="Siro_Cobalamin_biosynth"/>
</dbReference>
<keyword evidence="5 8" id="KW-0808">Transferase</keyword>
<evidence type="ECO:0000256" key="2">
    <source>
        <dbReference type="ARBA" id="ARBA00005879"/>
    </source>
</evidence>
<dbReference type="InterPro" id="IPR014777">
    <property type="entry name" value="4pyrrole_Mease_sub1"/>
</dbReference>
<dbReference type="PROSITE" id="PS00839">
    <property type="entry name" value="SUMT_1"/>
    <property type="match status" value="1"/>
</dbReference>
<dbReference type="InterPro" id="IPR035996">
    <property type="entry name" value="4pyrrol_Methylase_sf"/>
</dbReference>
<dbReference type="CDD" id="cd11641">
    <property type="entry name" value="Precorrin-4_C11-MT"/>
    <property type="match status" value="1"/>
</dbReference>
<dbReference type="AlphaFoldDB" id="A0A939BPI9"/>
<dbReference type="GO" id="GO:0046026">
    <property type="term" value="F:precorrin-4 C11-methyltransferase activity"/>
    <property type="evidence" value="ECO:0007669"/>
    <property type="project" value="UniProtKB-EC"/>
</dbReference>
<sequence>MKVYFIGAGPGDPELLTIKAKKVLEKAEIVIYAGSLVNPEILDYAPQAEVYNSAGMTLEEVLGKMEEASEKDQTVARVHTGDPSIYGALQEQIDYLKEVGIAYQIIPGVSSFLAAAAAVEREFTLPDVSQTVIVTRLEGRTPVPEKERLHKLAKHNTSLAIFLSVHMISDVVEELKEEYPIKTPIAVVQKASWSDERVVQGQLSNIVEQVKTAEITKTAMILVGDFLDSDYQHSKLYDKNFSHQFRQAEE</sequence>
<keyword evidence="9" id="KW-1185">Reference proteome</keyword>
<evidence type="ECO:0000259" key="7">
    <source>
        <dbReference type="Pfam" id="PF00590"/>
    </source>
</evidence>
<dbReference type="Gene3D" id="3.30.950.10">
    <property type="entry name" value="Methyltransferase, Cobalt-precorrin-4 Transmethylase, Domain 2"/>
    <property type="match status" value="1"/>
</dbReference>
<dbReference type="GO" id="GO:0009236">
    <property type="term" value="P:cobalamin biosynthetic process"/>
    <property type="evidence" value="ECO:0007669"/>
    <property type="project" value="UniProtKB-KW"/>
</dbReference>
<reference evidence="8" key="1">
    <citation type="submission" date="2021-01" db="EMBL/GenBank/DDBJ databases">
        <title>Genomic Encyclopedia of Type Strains, Phase IV (KMG-IV): sequencing the most valuable type-strain genomes for metagenomic binning, comparative biology and taxonomic classification.</title>
        <authorList>
            <person name="Goeker M."/>
        </authorList>
    </citation>
    <scope>NUCLEOTIDE SEQUENCE</scope>
    <source>
        <strain evidence="8">DSM 23230</strain>
    </source>
</reference>
<dbReference type="GO" id="GO:0032259">
    <property type="term" value="P:methylation"/>
    <property type="evidence" value="ECO:0007669"/>
    <property type="project" value="UniProtKB-KW"/>
</dbReference>
<comment type="similarity">
    <text evidence="2">Belongs to the precorrin methyltransferase family.</text>
</comment>
<evidence type="ECO:0000313" key="8">
    <source>
        <dbReference type="EMBL" id="MBM7557122.1"/>
    </source>
</evidence>
<dbReference type="InterPro" id="IPR000878">
    <property type="entry name" value="4pyrrol_Mease"/>
</dbReference>
<keyword evidence="4 8" id="KW-0489">Methyltransferase</keyword>
<dbReference type="RefSeq" id="WP_204701883.1">
    <property type="nucleotide sequence ID" value="NZ_JAFBDQ010000009.1"/>
</dbReference>
<keyword evidence="3" id="KW-0169">Cobalamin biosynthesis</keyword>
<organism evidence="8 9">
    <name type="scientific">Halanaerobacter jeridensis</name>
    <dbReference type="NCBI Taxonomy" id="706427"/>
    <lineage>
        <taxon>Bacteria</taxon>
        <taxon>Bacillati</taxon>
        <taxon>Bacillota</taxon>
        <taxon>Clostridia</taxon>
        <taxon>Halanaerobiales</taxon>
        <taxon>Halobacteroidaceae</taxon>
        <taxon>Halanaerobacter</taxon>
    </lineage>
</organism>
<comment type="caution">
    <text evidence="8">The sequence shown here is derived from an EMBL/GenBank/DDBJ whole genome shotgun (WGS) entry which is preliminary data.</text>
</comment>
<dbReference type="Proteomes" id="UP000774000">
    <property type="component" value="Unassembled WGS sequence"/>
</dbReference>
<dbReference type="EMBL" id="JAFBDQ010000009">
    <property type="protein sequence ID" value="MBM7557122.1"/>
    <property type="molecule type" value="Genomic_DNA"/>
</dbReference>
<dbReference type="InterPro" id="IPR003043">
    <property type="entry name" value="Uropor_MeTrfase_CS"/>
</dbReference>
<evidence type="ECO:0000256" key="6">
    <source>
        <dbReference type="ARBA" id="ARBA00022691"/>
    </source>
</evidence>